<gene>
    <name evidence="2" type="ORF">BASA50_009370</name>
</gene>
<evidence type="ECO:0000256" key="1">
    <source>
        <dbReference type="SAM" id="Coils"/>
    </source>
</evidence>
<evidence type="ECO:0000313" key="2">
    <source>
        <dbReference type="EMBL" id="KAH6590395.1"/>
    </source>
</evidence>
<reference evidence="2 3" key="1">
    <citation type="submission" date="2021-02" db="EMBL/GenBank/DDBJ databases">
        <title>Variation within the Batrachochytrium salamandrivorans European outbreak.</title>
        <authorList>
            <person name="Kelly M."/>
            <person name="Pasmans F."/>
            <person name="Shea T.P."/>
            <person name="Munoz J.F."/>
            <person name="Carranza S."/>
            <person name="Cuomo C.A."/>
            <person name="Martel A."/>
        </authorList>
    </citation>
    <scope>NUCLEOTIDE SEQUENCE [LARGE SCALE GENOMIC DNA]</scope>
    <source>
        <strain evidence="2 3">AMFP18/2</strain>
    </source>
</reference>
<accession>A0ABQ8F1H5</accession>
<dbReference type="Proteomes" id="UP001648503">
    <property type="component" value="Unassembled WGS sequence"/>
</dbReference>
<organism evidence="2 3">
    <name type="scientific">Batrachochytrium salamandrivorans</name>
    <dbReference type="NCBI Taxonomy" id="1357716"/>
    <lineage>
        <taxon>Eukaryota</taxon>
        <taxon>Fungi</taxon>
        <taxon>Fungi incertae sedis</taxon>
        <taxon>Chytridiomycota</taxon>
        <taxon>Chytridiomycota incertae sedis</taxon>
        <taxon>Chytridiomycetes</taxon>
        <taxon>Rhizophydiales</taxon>
        <taxon>Rhizophydiales incertae sedis</taxon>
        <taxon>Batrachochytrium</taxon>
    </lineage>
</organism>
<evidence type="ECO:0000313" key="3">
    <source>
        <dbReference type="Proteomes" id="UP001648503"/>
    </source>
</evidence>
<feature type="coiled-coil region" evidence="1">
    <location>
        <begin position="215"/>
        <end position="242"/>
    </location>
</feature>
<keyword evidence="1" id="KW-0175">Coiled coil</keyword>
<protein>
    <submittedName>
        <fullName evidence="2">Uncharacterized protein</fullName>
    </submittedName>
</protein>
<name>A0ABQ8F1H5_9FUNG</name>
<comment type="caution">
    <text evidence="2">The sequence shown here is derived from an EMBL/GenBank/DDBJ whole genome shotgun (WGS) entry which is preliminary data.</text>
</comment>
<keyword evidence="3" id="KW-1185">Reference proteome</keyword>
<dbReference type="EMBL" id="JAFCIX010000433">
    <property type="protein sequence ID" value="KAH6590395.1"/>
    <property type="molecule type" value="Genomic_DNA"/>
</dbReference>
<proteinExistence type="predicted"/>
<sequence>MTLSVLICDLTIPSRTLPCASGSKYVYIITTIDFISGKHSQRLAPWTNPYQNLPTSPSTATQSEQHCDQDKVEAELARLTAVYQKEKEIVAPTEAKYKSDKQKAIDAGDRMKSIAAKLEETDIDDDEKLELEKKYRDAEVKRDVLAAKYNKHYRRYIKIRNRRDDAQMALELLLENQNRIADYNSKHDVKTGPSPDSCYNLVFLRDQIDHIPKEIESLLAELKDIKADKDISRDDLRTLRAEYKDRMRRRKKQCEIVKEISQEQKHSQPIGVQVEEFINLLLPNARVE</sequence>